<dbReference type="AlphaFoldDB" id="A0A3M7PU23"/>
<accession>A0A3M7PU23</accession>
<proteinExistence type="predicted"/>
<reference evidence="2 3" key="1">
    <citation type="journal article" date="2018" name="Sci. Rep.">
        <title>Genomic signatures of local adaptation to the degree of environmental predictability in rotifers.</title>
        <authorList>
            <person name="Franch-Gras L."/>
            <person name="Hahn C."/>
            <person name="Garcia-Roger E.M."/>
            <person name="Carmona M.J."/>
            <person name="Serra M."/>
            <person name="Gomez A."/>
        </authorList>
    </citation>
    <scope>NUCLEOTIDE SEQUENCE [LARGE SCALE GENOMIC DNA]</scope>
    <source>
        <strain evidence="2">HYR1</strain>
    </source>
</reference>
<gene>
    <name evidence="2" type="ORF">BpHYR1_014947</name>
</gene>
<comment type="caution">
    <text evidence="2">The sequence shown here is derived from an EMBL/GenBank/DDBJ whole genome shotgun (WGS) entry which is preliminary data.</text>
</comment>
<evidence type="ECO:0000313" key="2">
    <source>
        <dbReference type="EMBL" id="RNA02657.1"/>
    </source>
</evidence>
<name>A0A3M7PU23_BRAPC</name>
<sequence length="61" mass="7315">MIKYIDMLMFQSIKIWKQEAFYLISNLSTQKPSQRTMLKSYTQNNDRIYNSEPPDHNRSGN</sequence>
<dbReference type="Proteomes" id="UP000276133">
    <property type="component" value="Unassembled WGS sequence"/>
</dbReference>
<organism evidence="2 3">
    <name type="scientific">Brachionus plicatilis</name>
    <name type="common">Marine rotifer</name>
    <name type="synonym">Brachionus muelleri</name>
    <dbReference type="NCBI Taxonomy" id="10195"/>
    <lineage>
        <taxon>Eukaryota</taxon>
        <taxon>Metazoa</taxon>
        <taxon>Spiralia</taxon>
        <taxon>Gnathifera</taxon>
        <taxon>Rotifera</taxon>
        <taxon>Eurotatoria</taxon>
        <taxon>Monogononta</taxon>
        <taxon>Pseudotrocha</taxon>
        <taxon>Ploima</taxon>
        <taxon>Brachionidae</taxon>
        <taxon>Brachionus</taxon>
    </lineage>
</organism>
<dbReference type="EMBL" id="REGN01008799">
    <property type="protein sequence ID" value="RNA02657.1"/>
    <property type="molecule type" value="Genomic_DNA"/>
</dbReference>
<evidence type="ECO:0000256" key="1">
    <source>
        <dbReference type="SAM" id="MobiDB-lite"/>
    </source>
</evidence>
<protein>
    <submittedName>
        <fullName evidence="2">Uncharacterized protein</fullName>
    </submittedName>
</protein>
<evidence type="ECO:0000313" key="3">
    <source>
        <dbReference type="Proteomes" id="UP000276133"/>
    </source>
</evidence>
<feature type="region of interest" description="Disordered" evidence="1">
    <location>
        <begin position="42"/>
        <end position="61"/>
    </location>
</feature>
<keyword evidence="3" id="KW-1185">Reference proteome</keyword>